<protein>
    <submittedName>
        <fullName evidence="1">Uncharacterized protein</fullName>
    </submittedName>
</protein>
<organism evidence="1 2">
    <name type="scientific">Choristoneura fumiferana</name>
    <name type="common">Spruce budworm moth</name>
    <name type="synonym">Archips fumiferana</name>
    <dbReference type="NCBI Taxonomy" id="7141"/>
    <lineage>
        <taxon>Eukaryota</taxon>
        <taxon>Metazoa</taxon>
        <taxon>Ecdysozoa</taxon>
        <taxon>Arthropoda</taxon>
        <taxon>Hexapoda</taxon>
        <taxon>Insecta</taxon>
        <taxon>Pterygota</taxon>
        <taxon>Neoptera</taxon>
        <taxon>Endopterygota</taxon>
        <taxon>Lepidoptera</taxon>
        <taxon>Glossata</taxon>
        <taxon>Ditrysia</taxon>
        <taxon>Tortricoidea</taxon>
        <taxon>Tortricidae</taxon>
        <taxon>Tortricinae</taxon>
        <taxon>Choristoneura</taxon>
    </lineage>
</organism>
<dbReference type="Proteomes" id="UP001064048">
    <property type="component" value="Chromosome 21"/>
</dbReference>
<comment type="caution">
    <text evidence="1">The sequence shown here is derived from an EMBL/GenBank/DDBJ whole genome shotgun (WGS) entry which is preliminary data.</text>
</comment>
<name>A0ACC0KD36_CHOFU</name>
<evidence type="ECO:0000313" key="1">
    <source>
        <dbReference type="EMBL" id="KAI8434135.1"/>
    </source>
</evidence>
<keyword evidence="2" id="KW-1185">Reference proteome</keyword>
<proteinExistence type="predicted"/>
<sequence length="180" mass="20355">MKRGNYRSSSLTDLISAFDTKANSHTALQKVTAFSGQFDKNIKPTFSKEEYGKPIPGSMTEFRGAEAQARVCSEMKELCSIIHDYGKSPCKSLLPPELQDATKVISFGELFSIYTVISDKLVGILLRTRKHHLTFFEGEVLFQKRDDDVPVFLMMPMDEIKTYCDNKAMQARRSVSPMPQ</sequence>
<gene>
    <name evidence="1" type="ORF">MSG28_012265</name>
</gene>
<evidence type="ECO:0000313" key="2">
    <source>
        <dbReference type="Proteomes" id="UP001064048"/>
    </source>
</evidence>
<dbReference type="EMBL" id="CM046121">
    <property type="protein sequence ID" value="KAI8434135.1"/>
    <property type="molecule type" value="Genomic_DNA"/>
</dbReference>
<accession>A0ACC0KD36</accession>
<reference evidence="1 2" key="1">
    <citation type="journal article" date="2022" name="Genome Biol. Evol.">
        <title>The Spruce Budworm Genome: Reconstructing the Evolutionary History of Antifreeze Proteins.</title>
        <authorList>
            <person name="Beliveau C."/>
            <person name="Gagne P."/>
            <person name="Picq S."/>
            <person name="Vernygora O."/>
            <person name="Keeling C.I."/>
            <person name="Pinkney K."/>
            <person name="Doucet D."/>
            <person name="Wen F."/>
            <person name="Johnston J.S."/>
            <person name="Maaroufi H."/>
            <person name="Boyle B."/>
            <person name="Laroche J."/>
            <person name="Dewar K."/>
            <person name="Juretic N."/>
            <person name="Blackburn G."/>
            <person name="Nisole A."/>
            <person name="Brunet B."/>
            <person name="Brandao M."/>
            <person name="Lumley L."/>
            <person name="Duan J."/>
            <person name="Quan G."/>
            <person name="Lucarotti C.J."/>
            <person name="Roe A.D."/>
            <person name="Sperling F.A.H."/>
            <person name="Levesque R.C."/>
            <person name="Cusson M."/>
        </authorList>
    </citation>
    <scope>NUCLEOTIDE SEQUENCE [LARGE SCALE GENOMIC DNA]</scope>
    <source>
        <strain evidence="1">Glfc:IPQL:Cfum</strain>
    </source>
</reference>